<dbReference type="Proteomes" id="UP000179860">
    <property type="component" value="Chromosome 2"/>
</dbReference>
<feature type="domain" description="Response regulatory" evidence="2">
    <location>
        <begin position="11"/>
        <end position="123"/>
    </location>
</feature>
<dbReference type="SUPFAM" id="SSF52172">
    <property type="entry name" value="CheY-like"/>
    <property type="match status" value="1"/>
</dbReference>
<evidence type="ECO:0000313" key="4">
    <source>
        <dbReference type="Proteomes" id="UP000179860"/>
    </source>
</evidence>
<dbReference type="OrthoDB" id="582170at2"/>
<dbReference type="InterPro" id="IPR011006">
    <property type="entry name" value="CheY-like_superfamily"/>
</dbReference>
<dbReference type="RefSeq" id="WP_027194013.1">
    <property type="nucleotide sequence ID" value="NZ_CP017562.2"/>
</dbReference>
<keyword evidence="1" id="KW-0597">Phosphoprotein</keyword>
<sequence length="124" mass="13470">MGQGTELRGRRILVVEDDFSVAQALCGLIEEAGAKVVGPIGWFDQALTYVKANQDEFDGAVLDVDLHGEKSYAIADWLAERGVRFVFTTGYGADALDPAYAGYPRCEKPFDPRLLFKTLAPGAV</sequence>
<name>A0A1I9YM38_9BURK</name>
<dbReference type="Gene3D" id="3.40.50.2300">
    <property type="match status" value="1"/>
</dbReference>
<dbReference type="PROSITE" id="PS50110">
    <property type="entry name" value="RESPONSE_REGULATORY"/>
    <property type="match status" value="1"/>
</dbReference>
<protein>
    <submittedName>
        <fullName evidence="3">Response regulator</fullName>
    </submittedName>
</protein>
<dbReference type="EMBL" id="CP017562">
    <property type="protein sequence ID" value="APA87371.1"/>
    <property type="molecule type" value="Genomic_DNA"/>
</dbReference>
<keyword evidence="4" id="KW-1185">Reference proteome</keyword>
<evidence type="ECO:0000256" key="1">
    <source>
        <dbReference type="PROSITE-ProRule" id="PRU00169"/>
    </source>
</evidence>
<evidence type="ECO:0000259" key="2">
    <source>
        <dbReference type="PROSITE" id="PS50110"/>
    </source>
</evidence>
<proteinExistence type="predicted"/>
<dbReference type="SMART" id="SM00448">
    <property type="entry name" value="REC"/>
    <property type="match status" value="1"/>
</dbReference>
<reference evidence="3" key="1">
    <citation type="submission" date="2016-09" db="EMBL/GenBank/DDBJ databases">
        <title>The Complete Genome of Burkholderia sprentiae wsm5005.</title>
        <authorList>
            <person name="De Meyer S."/>
            <person name="Wang P."/>
            <person name="Terpolilli J."/>
        </authorList>
    </citation>
    <scope>NUCLEOTIDE SEQUENCE [LARGE SCALE GENOMIC DNA]</scope>
    <source>
        <strain evidence="3">WSM5005</strain>
    </source>
</reference>
<feature type="modified residue" description="4-aspartylphosphate" evidence="1">
    <location>
        <position position="63"/>
    </location>
</feature>
<dbReference type="KEGG" id="pspw:BJG93_17815"/>
<dbReference type="InterPro" id="IPR001789">
    <property type="entry name" value="Sig_transdc_resp-reg_receiver"/>
</dbReference>
<dbReference type="GO" id="GO:0000160">
    <property type="term" value="P:phosphorelay signal transduction system"/>
    <property type="evidence" value="ECO:0007669"/>
    <property type="project" value="InterPro"/>
</dbReference>
<dbReference type="AlphaFoldDB" id="A0A1I9YM38"/>
<gene>
    <name evidence="3" type="ORF">BJG93_17815</name>
</gene>
<accession>A0A1I9YM38</accession>
<evidence type="ECO:0000313" key="3">
    <source>
        <dbReference type="EMBL" id="APA87371.1"/>
    </source>
</evidence>
<dbReference type="STRING" id="754502.BJG93_17815"/>
<organism evidence="3 4">
    <name type="scientific">Paraburkholderia sprentiae WSM5005</name>
    <dbReference type="NCBI Taxonomy" id="754502"/>
    <lineage>
        <taxon>Bacteria</taxon>
        <taxon>Pseudomonadati</taxon>
        <taxon>Pseudomonadota</taxon>
        <taxon>Betaproteobacteria</taxon>
        <taxon>Burkholderiales</taxon>
        <taxon>Burkholderiaceae</taxon>
        <taxon>Paraburkholderia</taxon>
    </lineage>
</organism>
<reference evidence="3" key="2">
    <citation type="submission" date="2021-06" db="EMBL/GenBank/DDBJ databases">
        <authorList>
            <person name="Rogers T.H."/>
            <person name="Ramsay J.P."/>
            <person name="Wang P."/>
            <person name="Terpolilli J."/>
        </authorList>
    </citation>
    <scope>NUCLEOTIDE SEQUENCE [LARGE SCALE GENOMIC DNA]</scope>
    <source>
        <strain evidence="3">WSM5005</strain>
    </source>
</reference>